<feature type="region of interest" description="Disordered" evidence="6">
    <location>
        <begin position="261"/>
        <end position="294"/>
    </location>
</feature>
<dbReference type="GO" id="GO:0006888">
    <property type="term" value="P:endoplasmic reticulum to Golgi vesicle-mediated transport"/>
    <property type="evidence" value="ECO:0007669"/>
    <property type="project" value="InterPro"/>
</dbReference>
<protein>
    <submittedName>
        <fullName evidence="8">DUF396-domain-containing protein</fullName>
    </submittedName>
</protein>
<feature type="compositionally biased region" description="Low complexity" evidence="6">
    <location>
        <begin position="179"/>
        <end position="191"/>
    </location>
</feature>
<dbReference type="GO" id="GO:0030134">
    <property type="term" value="C:COPII-coated ER to Golgi transport vesicle"/>
    <property type="evidence" value="ECO:0007669"/>
    <property type="project" value="TreeGrafter"/>
</dbReference>
<dbReference type="OrthoDB" id="28257at2759"/>
<evidence type="ECO:0000313" key="8">
    <source>
        <dbReference type="EMBL" id="KAF8467111.1"/>
    </source>
</evidence>
<feature type="compositionally biased region" description="Polar residues" evidence="6">
    <location>
        <begin position="232"/>
        <end position="248"/>
    </location>
</feature>
<evidence type="ECO:0000256" key="7">
    <source>
        <dbReference type="SAM" id="Phobius"/>
    </source>
</evidence>
<reference evidence="8" key="1">
    <citation type="submission" date="2019-10" db="EMBL/GenBank/DDBJ databases">
        <authorList>
            <consortium name="DOE Joint Genome Institute"/>
            <person name="Kuo A."/>
            <person name="Miyauchi S."/>
            <person name="Kiss E."/>
            <person name="Drula E."/>
            <person name="Kohler A."/>
            <person name="Sanchez-Garcia M."/>
            <person name="Andreopoulos B."/>
            <person name="Barry K.W."/>
            <person name="Bonito G."/>
            <person name="Buee M."/>
            <person name="Carver A."/>
            <person name="Chen C."/>
            <person name="Cichocki N."/>
            <person name="Clum A."/>
            <person name="Culley D."/>
            <person name="Crous P.W."/>
            <person name="Fauchery L."/>
            <person name="Girlanda M."/>
            <person name="Hayes R."/>
            <person name="Keri Z."/>
            <person name="LaButti K."/>
            <person name="Lipzen A."/>
            <person name="Lombard V."/>
            <person name="Magnuson J."/>
            <person name="Maillard F."/>
            <person name="Morin E."/>
            <person name="Murat C."/>
            <person name="Nolan M."/>
            <person name="Ohm R."/>
            <person name="Pangilinan J."/>
            <person name="Pereira M."/>
            <person name="Perotto S."/>
            <person name="Peter M."/>
            <person name="Riley R."/>
            <person name="Sitrit Y."/>
            <person name="Stielow B."/>
            <person name="Szollosi G."/>
            <person name="Zifcakova L."/>
            <person name="Stursova M."/>
            <person name="Spatafora J.W."/>
            <person name="Tedersoo L."/>
            <person name="Vaario L.-M."/>
            <person name="Yamada A."/>
            <person name="Yan M."/>
            <person name="Wang P."/>
            <person name="Xu J."/>
            <person name="Bruns T."/>
            <person name="Baldrian P."/>
            <person name="Vilgalys R."/>
            <person name="Henrissat B."/>
            <person name="Grigoriev I.V."/>
            <person name="Hibbett D."/>
            <person name="Nagy L.G."/>
            <person name="Martin F.M."/>
        </authorList>
    </citation>
    <scope>NUCLEOTIDE SEQUENCE</scope>
    <source>
        <strain evidence="8">Prilba</strain>
    </source>
</reference>
<sequence length="294" mass="32054">MSLLHLLSFVAAVAAFLFVTLSLASGLLWLSELIEEHSKIAKAIGKRCIFVIISIHVLLAFTDALPPHKIAFSILCHVIYLQNFSDAWPLISLSSPSFVASCILVVVDHFMWFFYFARVTHEARQVARKTYRGGPVVKAPTFGDMATFFGICVWLTPLFLFLSLSANDNTLPTSGSIDTVSSPSVTSFPPSGQRSRASLPRLLFGFVPGLRRSSSRTAEGIIAPMSPAVPLSPSQAHPRSPLTHSRSSSYGEVIESTSTWALPEFSLSRPPPRRVSPGSSLASHPISRRRGSDM</sequence>
<accession>A0A9P5JWK3</accession>
<evidence type="ECO:0000256" key="5">
    <source>
        <dbReference type="ARBA" id="ARBA00023136"/>
    </source>
</evidence>
<keyword evidence="5 7" id="KW-0472">Membrane</keyword>
<comment type="subcellular location">
    <subcellularLocation>
        <location evidence="1">Membrane</location>
        <topology evidence="1">Multi-pass membrane protein</topology>
    </subcellularLocation>
</comment>
<keyword evidence="3 7" id="KW-0812">Transmembrane</keyword>
<gene>
    <name evidence="8" type="ORF">DFH94DRAFT_299074</name>
</gene>
<dbReference type="GO" id="GO:0097020">
    <property type="term" value="F:COPII receptor activity"/>
    <property type="evidence" value="ECO:0007669"/>
    <property type="project" value="InterPro"/>
</dbReference>
<feature type="transmembrane region" description="Helical" evidence="7">
    <location>
        <begin position="98"/>
        <end position="120"/>
    </location>
</feature>
<proteinExistence type="inferred from homology"/>
<dbReference type="PANTHER" id="PTHR13144">
    <property type="entry name" value="TEX261 PROTEIN"/>
    <property type="match status" value="1"/>
</dbReference>
<dbReference type="AlphaFoldDB" id="A0A9P5JWK3"/>
<dbReference type="Proteomes" id="UP000759537">
    <property type="component" value="Unassembled WGS sequence"/>
</dbReference>
<evidence type="ECO:0000256" key="2">
    <source>
        <dbReference type="ARBA" id="ARBA00008096"/>
    </source>
</evidence>
<organism evidence="8 9">
    <name type="scientific">Russula ochroleuca</name>
    <dbReference type="NCBI Taxonomy" id="152965"/>
    <lineage>
        <taxon>Eukaryota</taxon>
        <taxon>Fungi</taxon>
        <taxon>Dikarya</taxon>
        <taxon>Basidiomycota</taxon>
        <taxon>Agaricomycotina</taxon>
        <taxon>Agaricomycetes</taxon>
        <taxon>Russulales</taxon>
        <taxon>Russulaceae</taxon>
        <taxon>Russula</taxon>
    </lineage>
</organism>
<feature type="transmembrane region" description="Helical" evidence="7">
    <location>
        <begin position="6"/>
        <end position="31"/>
    </location>
</feature>
<dbReference type="GO" id="GO:0005789">
    <property type="term" value="C:endoplasmic reticulum membrane"/>
    <property type="evidence" value="ECO:0007669"/>
    <property type="project" value="TreeGrafter"/>
</dbReference>
<evidence type="ECO:0000256" key="1">
    <source>
        <dbReference type="ARBA" id="ARBA00004141"/>
    </source>
</evidence>
<evidence type="ECO:0000256" key="6">
    <source>
        <dbReference type="SAM" id="MobiDB-lite"/>
    </source>
</evidence>
<dbReference type="InterPro" id="IPR007277">
    <property type="entry name" value="Svp26/Tex261"/>
</dbReference>
<feature type="region of interest" description="Disordered" evidence="6">
    <location>
        <begin position="175"/>
        <end position="195"/>
    </location>
</feature>
<dbReference type="PANTHER" id="PTHR13144:SF0">
    <property type="entry name" value="PROTEIN TEX261"/>
    <property type="match status" value="1"/>
</dbReference>
<dbReference type="GO" id="GO:0000139">
    <property type="term" value="C:Golgi membrane"/>
    <property type="evidence" value="ECO:0007669"/>
    <property type="project" value="TreeGrafter"/>
</dbReference>
<feature type="transmembrane region" description="Helical" evidence="7">
    <location>
        <begin position="43"/>
        <end position="62"/>
    </location>
</feature>
<dbReference type="EMBL" id="WHVB01000037">
    <property type="protein sequence ID" value="KAF8467111.1"/>
    <property type="molecule type" value="Genomic_DNA"/>
</dbReference>
<feature type="transmembrane region" description="Helical" evidence="7">
    <location>
        <begin position="141"/>
        <end position="164"/>
    </location>
</feature>
<feature type="region of interest" description="Disordered" evidence="6">
    <location>
        <begin position="225"/>
        <end position="248"/>
    </location>
</feature>
<keyword evidence="4 7" id="KW-1133">Transmembrane helix</keyword>
<evidence type="ECO:0000256" key="4">
    <source>
        <dbReference type="ARBA" id="ARBA00022989"/>
    </source>
</evidence>
<name>A0A9P5JWK3_9AGAM</name>
<evidence type="ECO:0000256" key="3">
    <source>
        <dbReference type="ARBA" id="ARBA00022692"/>
    </source>
</evidence>
<dbReference type="Pfam" id="PF04148">
    <property type="entry name" value="Erv26"/>
    <property type="match status" value="1"/>
</dbReference>
<comment type="caution">
    <text evidence="8">The sequence shown here is derived from an EMBL/GenBank/DDBJ whole genome shotgun (WGS) entry which is preliminary data.</text>
</comment>
<keyword evidence="9" id="KW-1185">Reference proteome</keyword>
<reference evidence="8" key="2">
    <citation type="journal article" date="2020" name="Nat. Commun.">
        <title>Large-scale genome sequencing of mycorrhizal fungi provides insights into the early evolution of symbiotic traits.</title>
        <authorList>
            <person name="Miyauchi S."/>
            <person name="Kiss E."/>
            <person name="Kuo A."/>
            <person name="Drula E."/>
            <person name="Kohler A."/>
            <person name="Sanchez-Garcia M."/>
            <person name="Morin E."/>
            <person name="Andreopoulos B."/>
            <person name="Barry K.W."/>
            <person name="Bonito G."/>
            <person name="Buee M."/>
            <person name="Carver A."/>
            <person name="Chen C."/>
            <person name="Cichocki N."/>
            <person name="Clum A."/>
            <person name="Culley D."/>
            <person name="Crous P.W."/>
            <person name="Fauchery L."/>
            <person name="Girlanda M."/>
            <person name="Hayes R.D."/>
            <person name="Keri Z."/>
            <person name="LaButti K."/>
            <person name="Lipzen A."/>
            <person name="Lombard V."/>
            <person name="Magnuson J."/>
            <person name="Maillard F."/>
            <person name="Murat C."/>
            <person name="Nolan M."/>
            <person name="Ohm R.A."/>
            <person name="Pangilinan J."/>
            <person name="Pereira M.F."/>
            <person name="Perotto S."/>
            <person name="Peter M."/>
            <person name="Pfister S."/>
            <person name="Riley R."/>
            <person name="Sitrit Y."/>
            <person name="Stielow J.B."/>
            <person name="Szollosi G."/>
            <person name="Zifcakova L."/>
            <person name="Stursova M."/>
            <person name="Spatafora J.W."/>
            <person name="Tedersoo L."/>
            <person name="Vaario L.M."/>
            <person name="Yamada A."/>
            <person name="Yan M."/>
            <person name="Wang P."/>
            <person name="Xu J."/>
            <person name="Bruns T."/>
            <person name="Baldrian P."/>
            <person name="Vilgalys R."/>
            <person name="Dunand C."/>
            <person name="Henrissat B."/>
            <person name="Grigoriev I.V."/>
            <person name="Hibbett D."/>
            <person name="Nagy L.G."/>
            <person name="Martin F.M."/>
        </authorList>
    </citation>
    <scope>NUCLEOTIDE SEQUENCE</scope>
    <source>
        <strain evidence="8">Prilba</strain>
    </source>
</reference>
<evidence type="ECO:0000313" key="9">
    <source>
        <dbReference type="Proteomes" id="UP000759537"/>
    </source>
</evidence>
<comment type="similarity">
    <text evidence="2">Belongs to the SVP26 family.</text>
</comment>